<evidence type="ECO:0000313" key="2">
    <source>
        <dbReference type="Proteomes" id="UP000334923"/>
    </source>
</evidence>
<keyword evidence="2" id="KW-1185">Reference proteome</keyword>
<dbReference type="Proteomes" id="UP000334923">
    <property type="component" value="Unassembled WGS sequence"/>
</dbReference>
<organism evidence="1 2">
    <name type="scientific">Methylacidimicrobium tartarophylax</name>
    <dbReference type="NCBI Taxonomy" id="1041768"/>
    <lineage>
        <taxon>Bacteria</taxon>
        <taxon>Pseudomonadati</taxon>
        <taxon>Verrucomicrobiota</taxon>
        <taxon>Methylacidimicrobium</taxon>
    </lineage>
</organism>
<name>A0A5E6M9Y4_9BACT</name>
<proteinExistence type="predicted"/>
<gene>
    <name evidence="1" type="ORF">MAMT_00921</name>
</gene>
<accession>A0A5E6M9Y4</accession>
<dbReference type="AlphaFoldDB" id="A0A5E6M9Y4"/>
<reference evidence="1 2" key="1">
    <citation type="submission" date="2019-09" db="EMBL/GenBank/DDBJ databases">
        <authorList>
            <person name="Cremers G."/>
        </authorList>
    </citation>
    <scope>NUCLEOTIDE SEQUENCE [LARGE SCALE GENOMIC DNA]</scope>
    <source>
        <strain evidence="1">4A</strain>
    </source>
</reference>
<protein>
    <recommendedName>
        <fullName evidence="3">Tetratricopeptide repeat protein</fullName>
    </recommendedName>
</protein>
<sequence>MGAEEAVADCGDERLAEAHWEPLSSRSEALLRAAGLSFCARSRAEALLREATQAEPHHIAVLIANYRYTFYAGKLAEARDWALACLSAVAEKAGFPKRWTLVCPPDRAERSREDPLFRLYLFALKAYGYLEIRLGERETGLAALRKLEELDPEGLLRGKDLRRIVEQGQTEEED</sequence>
<dbReference type="EMBL" id="CABFVA020000038">
    <property type="protein sequence ID" value="VVM06037.1"/>
    <property type="molecule type" value="Genomic_DNA"/>
</dbReference>
<dbReference type="RefSeq" id="WP_142659826.1">
    <property type="nucleotide sequence ID" value="NZ_CABFVA020000038.1"/>
</dbReference>
<evidence type="ECO:0000313" key="1">
    <source>
        <dbReference type="EMBL" id="VVM06037.1"/>
    </source>
</evidence>
<dbReference type="OrthoDB" id="9812003at2"/>
<evidence type="ECO:0008006" key="3">
    <source>
        <dbReference type="Google" id="ProtNLM"/>
    </source>
</evidence>